<dbReference type="EMBL" id="CAKD01000010">
    <property type="protein sequence ID" value="CCI84728.1"/>
    <property type="molecule type" value="Genomic_DNA"/>
</dbReference>
<protein>
    <submittedName>
        <fullName evidence="1">Uncharacterized protein</fullName>
    </submittedName>
</protein>
<dbReference type="AlphaFoldDB" id="I7LDA6"/>
<dbReference type="STRING" id="1423790.BN53_01195"/>
<organism evidence="1 2">
    <name type="scientific">Lactobacillus pasteurii DSM 23907 = CRBIP 24.76</name>
    <dbReference type="NCBI Taxonomy" id="1423790"/>
    <lineage>
        <taxon>Bacteria</taxon>
        <taxon>Bacillati</taxon>
        <taxon>Bacillota</taxon>
        <taxon>Bacilli</taxon>
        <taxon>Lactobacillales</taxon>
        <taxon>Lactobacillaceae</taxon>
        <taxon>Lactobacillus</taxon>
    </lineage>
</organism>
<dbReference type="Proteomes" id="UP000009311">
    <property type="component" value="Unassembled WGS sequence"/>
</dbReference>
<reference evidence="1 2" key="1">
    <citation type="submission" date="2012-06" db="EMBL/GenBank/DDBJ databases">
        <title>Draft Genome Sequence of Lactobacillus pasteurii CRBIP 24.76T.</title>
        <authorList>
            <person name="Cousin S."/>
            <person name="Bouchier C."/>
            <person name="Loux V."/>
            <person name="Ma L."/>
            <person name="Creno S."/>
            <person name="Bizet C."/>
            <person name="Clermont D."/>
        </authorList>
    </citation>
    <scope>NUCLEOTIDE SEQUENCE [LARGE SCALE GENOMIC DNA]</scope>
    <source>
        <strain evidence="2">CRBIP 24.76T</strain>
    </source>
</reference>
<comment type="caution">
    <text evidence="1">The sequence shown here is derived from an EMBL/GenBank/DDBJ whole genome shotgun (WGS) entry which is preliminary data.</text>
</comment>
<accession>I7LDA6</accession>
<name>I7LDA6_9LACO</name>
<sequence>MDRKFSDHNDRIRTNQGISEETALICERGER</sequence>
<gene>
    <name evidence="1" type="ORF">BN53_01195</name>
</gene>
<evidence type="ECO:0000313" key="1">
    <source>
        <dbReference type="EMBL" id="CCI84728.1"/>
    </source>
</evidence>
<keyword evidence="2" id="KW-1185">Reference proteome</keyword>
<proteinExistence type="predicted"/>
<evidence type="ECO:0000313" key="2">
    <source>
        <dbReference type="Proteomes" id="UP000009311"/>
    </source>
</evidence>